<keyword evidence="1 2" id="KW-0732">Signal</keyword>
<organism evidence="3 4">
    <name type="scientific">Mariniflexile litorale</name>
    <dbReference type="NCBI Taxonomy" id="3045158"/>
    <lineage>
        <taxon>Bacteria</taxon>
        <taxon>Pseudomonadati</taxon>
        <taxon>Bacteroidota</taxon>
        <taxon>Flavobacteriia</taxon>
        <taxon>Flavobacteriales</taxon>
        <taxon>Flavobacteriaceae</taxon>
        <taxon>Mariniflexile</taxon>
    </lineage>
</organism>
<dbReference type="EMBL" id="CP155618">
    <property type="protein sequence ID" value="XBL13526.1"/>
    <property type="molecule type" value="Genomic_DNA"/>
</dbReference>
<dbReference type="AlphaFoldDB" id="A0AAU7EDM7"/>
<keyword evidence="4" id="KW-1185">Reference proteome</keyword>
<accession>A0AAU7EDM7</accession>
<dbReference type="PANTHER" id="PTHR36220">
    <property type="entry name" value="UNNAMED PRODUCT"/>
    <property type="match status" value="1"/>
</dbReference>
<sequence>MNFKFLHIWLLILSSHGVLAQQWQQNLKIVEPIRSASSSFGLHIATYEGFAAFEANSVSVGGVINAGKVHMARKECEGWSIYQELTLSETKDYCGFGSALAMDKTTLAIRGCDPLFPLGGAAIYMYERGADDLYVFTQKISKPENVLWDNFGITISISGNYMVVGASYNSTDASFSNVLTNAGAAYIYFRNALGVWSLVQKITASDRGAKDNFGGSVDIYENTIVVGAENEGFNWAGASYVFEKNTNSNSWSEVTKLVAYDFRGLLDRFGSVVKIDKNTIAISAMWEDDNDYVSSGDDGMPLNSLGSVYVFVKNTTGNWVGNQKLKASNRSISHFHFGDRLDFHDNTIAVRGVEYEYDVSGSPIASYGNIYIFNKATDGMWSEYQIIPQTIRYGSDAFGRDVALYGEDLFVGAYWHDYDINEQNFLNDSGAIFLFNPYSLESLKKPEINLLPTLMACEDLGNGFSSNFNMSTLQSDLVDKPEDYTFYYRDQLGNILSSPLPDYYANAFPYSEKIFIRVENKHNSKCFEDTEIQLETLASFNLNVVPELFECDTTGTGFSVFDLSELNRALVDDPTLYEFLYFDAYGNNISNSINKTYQNKTQNQEQITVRVSNKNTSCIKETTITLNVSNVKAYTVSALFSCVKNNSNLVAFNTSNIQAQLLQGQTNREVYYFNEDGTLLTSPLPNPYHLEFGTVKTIKARVENSVLGCYDETFVTFNSVDCDSEIVDFKIPKYFTPNGDGVNDEWKITQEFSQNYIVYIFDRYGKLIKNLGSNNGWDGNFNGKPLPSSDYWYKLVFEDGTNKTGHFTLKR</sequence>
<evidence type="ECO:0000313" key="4">
    <source>
        <dbReference type="Proteomes" id="UP001224325"/>
    </source>
</evidence>
<dbReference type="Gene3D" id="2.130.10.130">
    <property type="entry name" value="Integrin alpha, N-terminal"/>
    <property type="match status" value="1"/>
</dbReference>
<dbReference type="Pfam" id="PF13585">
    <property type="entry name" value="CHU_C"/>
    <property type="match status" value="1"/>
</dbReference>
<dbReference type="NCBIfam" id="TIGR04131">
    <property type="entry name" value="Bac_Flav_CTERM"/>
    <property type="match status" value="1"/>
</dbReference>
<dbReference type="InterPro" id="IPR028994">
    <property type="entry name" value="Integrin_alpha_N"/>
</dbReference>
<protein>
    <submittedName>
        <fullName evidence="3">T9SS type B sorting domain-containing protein</fullName>
    </submittedName>
</protein>
<gene>
    <name evidence="3" type="ORF">QLS71_014525</name>
</gene>
<proteinExistence type="predicted"/>
<evidence type="ECO:0000256" key="2">
    <source>
        <dbReference type="SAM" id="SignalP"/>
    </source>
</evidence>
<name>A0AAU7EDM7_9FLAO</name>
<dbReference type="InterPro" id="IPR026341">
    <property type="entry name" value="T9SS_type_B"/>
</dbReference>
<evidence type="ECO:0000313" key="3">
    <source>
        <dbReference type="EMBL" id="XBL13526.1"/>
    </source>
</evidence>
<dbReference type="PANTHER" id="PTHR36220:SF1">
    <property type="entry name" value="GAMMA TUBULIN COMPLEX COMPONENT C-TERMINAL DOMAIN-CONTAINING PROTEIN"/>
    <property type="match status" value="1"/>
</dbReference>
<dbReference type="KEGG" id="mlil:QLS71_014525"/>
<dbReference type="InterPro" id="IPR013517">
    <property type="entry name" value="FG-GAP"/>
</dbReference>
<reference evidence="3" key="1">
    <citation type="submission" date="2024-04" db="EMBL/GenBank/DDBJ databases">
        <title>Mariniflexile litorale, isolated from the shallow sediments of the Sea of Japan.</title>
        <authorList>
            <person name="Romanenko L."/>
            <person name="Isaeva M."/>
        </authorList>
    </citation>
    <scope>NUCLEOTIDE SEQUENCE [LARGE SCALE GENOMIC DNA]</scope>
    <source>
        <strain evidence="3">KMM 9835</strain>
    </source>
</reference>
<dbReference type="Pfam" id="PF14312">
    <property type="entry name" value="FG-GAP_2"/>
    <property type="match status" value="3"/>
</dbReference>
<evidence type="ECO:0000256" key="1">
    <source>
        <dbReference type="ARBA" id="ARBA00022729"/>
    </source>
</evidence>
<feature type="signal peptide" evidence="2">
    <location>
        <begin position="1"/>
        <end position="20"/>
    </location>
</feature>
<dbReference type="RefSeq" id="WP_308993289.1">
    <property type="nucleotide sequence ID" value="NZ_CP155618.1"/>
</dbReference>
<dbReference type="Proteomes" id="UP001224325">
    <property type="component" value="Chromosome"/>
</dbReference>
<feature type="chain" id="PRO_5043459158" evidence="2">
    <location>
        <begin position="21"/>
        <end position="811"/>
    </location>
</feature>